<evidence type="ECO:0000313" key="1">
    <source>
        <dbReference type="EMBL" id="SPP96801.1"/>
    </source>
</evidence>
<dbReference type="Proteomes" id="UP000246085">
    <property type="component" value="Chromosome BRAD3257"/>
</dbReference>
<dbReference type="KEGG" id="bvz:BRAD3257_5870"/>
<sequence>MMLFCLKADGPHHHRWYSDQLAASPVFWLAMGHSRPGRAGSKSNQCPFYRSMQVRSTSFIGLPHQSLEKISISE</sequence>
<dbReference type="AlphaFoldDB" id="A0A2U3Q5U5"/>
<proteinExistence type="predicted"/>
<reference evidence="1 2" key="1">
    <citation type="submission" date="2018-03" db="EMBL/GenBank/DDBJ databases">
        <authorList>
            <person name="Gully D."/>
        </authorList>
    </citation>
    <scope>NUCLEOTIDE SEQUENCE [LARGE SCALE GENOMIC DNA]</scope>
    <source>
        <strain evidence="1">ORS3257</strain>
    </source>
</reference>
<name>A0A2U3Q5U5_9BRAD</name>
<dbReference type="EMBL" id="LS398110">
    <property type="protein sequence ID" value="SPP96801.1"/>
    <property type="molecule type" value="Genomic_DNA"/>
</dbReference>
<evidence type="ECO:0000313" key="2">
    <source>
        <dbReference type="Proteomes" id="UP000246085"/>
    </source>
</evidence>
<accession>A0A2U3Q5U5</accession>
<gene>
    <name evidence="1" type="ORF">BRAD3257_5870</name>
</gene>
<organism evidence="1 2">
    <name type="scientific">Bradyrhizobium vignae</name>
    <dbReference type="NCBI Taxonomy" id="1549949"/>
    <lineage>
        <taxon>Bacteria</taxon>
        <taxon>Pseudomonadati</taxon>
        <taxon>Pseudomonadota</taxon>
        <taxon>Alphaproteobacteria</taxon>
        <taxon>Hyphomicrobiales</taxon>
        <taxon>Nitrobacteraceae</taxon>
        <taxon>Bradyrhizobium</taxon>
    </lineage>
</organism>
<protein>
    <submittedName>
        <fullName evidence="1">Uncharacterized protein</fullName>
    </submittedName>
</protein>